<comment type="caution">
    <text evidence="1">The sequence shown here is derived from an EMBL/GenBank/DDBJ whole genome shotgun (WGS) entry which is preliminary data.</text>
</comment>
<gene>
    <name evidence="1" type="ORF">RhiirC2_795978</name>
</gene>
<protein>
    <recommendedName>
        <fullName evidence="3">CCHC-type domain-containing protein</fullName>
    </recommendedName>
</protein>
<sequence>MTIECYTVLIATEKCFNDLKDKPIALLNNITPKIFSKQTIDQLINKSLTNLQDRSILLTNIPIRYDSHLLIKHIANFTKAAISSHKELTPKNSLRHKNGPLQNQNFIARIFPFNKKSDEYTKRLTPSYVVTGIPLNAHAIDMIPLVDHLNAKSIEILPTKPVSLHKIAHLYVDITDKDYKDLVNKFDTDFNGFKIFIFPFKDFVFNNTCGFCGDEGHNVYDCKESDYTILPHNQEKRFRKKLLK</sequence>
<dbReference type="Proteomes" id="UP000233469">
    <property type="component" value="Unassembled WGS sequence"/>
</dbReference>
<proteinExistence type="predicted"/>
<dbReference type="VEuPathDB" id="FungiDB:FUN_015876"/>
<evidence type="ECO:0000313" key="2">
    <source>
        <dbReference type="Proteomes" id="UP000233469"/>
    </source>
</evidence>
<organism evidence="1 2">
    <name type="scientific">Rhizophagus irregularis</name>
    <dbReference type="NCBI Taxonomy" id="588596"/>
    <lineage>
        <taxon>Eukaryota</taxon>
        <taxon>Fungi</taxon>
        <taxon>Fungi incertae sedis</taxon>
        <taxon>Mucoromycota</taxon>
        <taxon>Glomeromycotina</taxon>
        <taxon>Glomeromycetes</taxon>
        <taxon>Glomerales</taxon>
        <taxon>Glomeraceae</taxon>
        <taxon>Rhizophagus</taxon>
    </lineage>
</organism>
<name>A0A2N1MAK0_9GLOM</name>
<evidence type="ECO:0008006" key="3">
    <source>
        <dbReference type="Google" id="ProtNLM"/>
    </source>
</evidence>
<evidence type="ECO:0000313" key="1">
    <source>
        <dbReference type="EMBL" id="PKK58655.1"/>
    </source>
</evidence>
<dbReference type="EMBL" id="LLXL01003465">
    <property type="protein sequence ID" value="PKK58655.1"/>
    <property type="molecule type" value="Genomic_DNA"/>
</dbReference>
<reference evidence="1 2" key="2">
    <citation type="submission" date="2017-10" db="EMBL/GenBank/DDBJ databases">
        <title>Extensive intraspecific genome diversity in a model arbuscular mycorrhizal fungus.</title>
        <authorList>
            <person name="Chen E.C.H."/>
            <person name="Morin E."/>
            <person name="Baudet D."/>
            <person name="Noel J."/>
            <person name="Ndikumana S."/>
            <person name="Charron P."/>
            <person name="St-Onge C."/>
            <person name="Giorgi J."/>
            <person name="Grigoriev I.V."/>
            <person name="Roux C."/>
            <person name="Martin F.M."/>
            <person name="Corradi N."/>
        </authorList>
    </citation>
    <scope>NUCLEOTIDE SEQUENCE [LARGE SCALE GENOMIC DNA]</scope>
    <source>
        <strain evidence="1 2">C2</strain>
    </source>
</reference>
<dbReference type="AlphaFoldDB" id="A0A2N1MAK0"/>
<accession>A0A2N1MAK0</accession>
<reference evidence="1 2" key="1">
    <citation type="submission" date="2016-04" db="EMBL/GenBank/DDBJ databases">
        <title>Genome analyses suggest a sexual origin of heterokaryosis in a supposedly ancient asexual fungus.</title>
        <authorList>
            <person name="Ropars J."/>
            <person name="Sedzielewska K."/>
            <person name="Noel J."/>
            <person name="Charron P."/>
            <person name="Farinelli L."/>
            <person name="Marton T."/>
            <person name="Kruger M."/>
            <person name="Pelin A."/>
            <person name="Brachmann A."/>
            <person name="Corradi N."/>
        </authorList>
    </citation>
    <scope>NUCLEOTIDE SEQUENCE [LARGE SCALE GENOMIC DNA]</scope>
    <source>
        <strain evidence="1 2">C2</strain>
    </source>
</reference>